<reference evidence="3" key="1">
    <citation type="submission" date="2016-10" db="EMBL/GenBank/DDBJ databases">
        <authorList>
            <person name="Varghese N."/>
            <person name="Submissions S."/>
        </authorList>
    </citation>
    <scope>NUCLEOTIDE SEQUENCE [LARGE SCALE GENOMIC DNA]</scope>
    <source>
        <strain evidence="3">IBRC-M 10760</strain>
    </source>
</reference>
<proteinExistence type="predicted"/>
<feature type="compositionally biased region" description="Basic and acidic residues" evidence="1">
    <location>
        <begin position="134"/>
        <end position="146"/>
    </location>
</feature>
<dbReference type="AlphaFoldDB" id="A0A1G7S6W1"/>
<dbReference type="Pfam" id="PF24414">
    <property type="entry name" value="DUF7547"/>
    <property type="match status" value="1"/>
</dbReference>
<gene>
    <name evidence="2" type="ORF">SAMN05216218_11727</name>
</gene>
<dbReference type="RefSeq" id="WP_092694795.1">
    <property type="nucleotide sequence ID" value="NZ_FNBK01000017.1"/>
</dbReference>
<dbReference type="InterPro" id="IPR055969">
    <property type="entry name" value="DUF7547"/>
</dbReference>
<dbReference type="EMBL" id="FNBK01000017">
    <property type="protein sequence ID" value="SDG17910.1"/>
    <property type="molecule type" value="Genomic_DNA"/>
</dbReference>
<feature type="region of interest" description="Disordered" evidence="1">
    <location>
        <begin position="134"/>
        <end position="190"/>
    </location>
</feature>
<dbReference type="STRING" id="660518.SAMN05216218_11727"/>
<name>A0A1G7S6W1_9EURY</name>
<dbReference type="Proteomes" id="UP000199076">
    <property type="component" value="Unassembled WGS sequence"/>
</dbReference>
<sequence length="190" mass="20886">MSDSASEKDLARLAADLARSLRDLQRELEPGRRRRLRPPSPRELLRFTDEVAIPGAILILEANVRALRLLQRAIRLADPDRSVTDGQDTPVRDRAVQLSQTTVQKLDDVLADVQDAIEGRPTDDEAERVLEEARSLRDEIDDRLAAEADADEPDPDPEASATVPVDVDAELQSIKDDLDDGDGDDGSSST</sequence>
<organism evidence="2 3">
    <name type="scientific">Halorientalis regularis</name>
    <dbReference type="NCBI Taxonomy" id="660518"/>
    <lineage>
        <taxon>Archaea</taxon>
        <taxon>Methanobacteriati</taxon>
        <taxon>Methanobacteriota</taxon>
        <taxon>Stenosarchaea group</taxon>
        <taxon>Halobacteria</taxon>
        <taxon>Halobacteriales</taxon>
        <taxon>Haloarculaceae</taxon>
        <taxon>Halorientalis</taxon>
    </lineage>
</organism>
<evidence type="ECO:0000256" key="1">
    <source>
        <dbReference type="SAM" id="MobiDB-lite"/>
    </source>
</evidence>
<accession>A0A1G7S6W1</accession>
<evidence type="ECO:0000313" key="2">
    <source>
        <dbReference type="EMBL" id="SDG17910.1"/>
    </source>
</evidence>
<feature type="compositionally biased region" description="Acidic residues" evidence="1">
    <location>
        <begin position="148"/>
        <end position="157"/>
    </location>
</feature>
<protein>
    <submittedName>
        <fullName evidence="2">Uncharacterized protein</fullName>
    </submittedName>
</protein>
<dbReference type="OrthoDB" id="241694at2157"/>
<feature type="compositionally biased region" description="Acidic residues" evidence="1">
    <location>
        <begin position="177"/>
        <end position="190"/>
    </location>
</feature>
<evidence type="ECO:0000313" key="3">
    <source>
        <dbReference type="Proteomes" id="UP000199076"/>
    </source>
</evidence>
<keyword evidence="3" id="KW-1185">Reference proteome</keyword>